<evidence type="ECO:0000313" key="2">
    <source>
        <dbReference type="Proteomes" id="UP000007174"/>
    </source>
</evidence>
<evidence type="ECO:0000313" key="1">
    <source>
        <dbReference type="EMBL" id="CCF33139.1"/>
    </source>
</evidence>
<dbReference type="HOGENOM" id="CLU_1901174_0_0_1"/>
<gene>
    <name evidence="1" type="ORF">CH063_05391</name>
</gene>
<accession>H1UYT8</accession>
<dbReference type="Proteomes" id="UP000007174">
    <property type="component" value="Unassembled WGS sequence"/>
</dbReference>
<name>H1UYT8_COLHI</name>
<feature type="non-terminal residue" evidence="1">
    <location>
        <position position="1"/>
    </location>
</feature>
<organism evidence="1 2">
    <name type="scientific">Colletotrichum higginsianum (strain IMI 349063)</name>
    <name type="common">Crucifer anthracnose fungus</name>
    <dbReference type="NCBI Taxonomy" id="759273"/>
    <lineage>
        <taxon>Eukaryota</taxon>
        <taxon>Fungi</taxon>
        <taxon>Dikarya</taxon>
        <taxon>Ascomycota</taxon>
        <taxon>Pezizomycotina</taxon>
        <taxon>Sordariomycetes</taxon>
        <taxon>Hypocreomycetidae</taxon>
        <taxon>Glomerellales</taxon>
        <taxon>Glomerellaceae</taxon>
        <taxon>Colletotrichum</taxon>
        <taxon>Colletotrichum destructivum species complex</taxon>
    </lineage>
</organism>
<dbReference type="EMBL" id="CACQ02000653">
    <property type="protein sequence ID" value="CCF33139.1"/>
    <property type="molecule type" value="Genomic_DNA"/>
</dbReference>
<dbReference type="AlphaFoldDB" id="H1UYT8"/>
<proteinExistence type="predicted"/>
<protein>
    <submittedName>
        <fullName evidence="1">Uncharacterized protein</fullName>
    </submittedName>
</protein>
<sequence length="134" mass="15284">RPVDRVLNGEIAEFNPLPFLREYSRRVDVEGFGCLLVAVEERSQESCVGRWPCRVGHGYVHQGRELRFDKLFRAIGSCELIVKVSSKGPSARSLRYGGLMKWLKMRTSKVGCEEENTLTRKTSTWKCASQTVYP</sequence>
<reference evidence="2" key="1">
    <citation type="journal article" date="2012" name="Nat. Genet.">
        <title>Lifestyle transitions in plant pathogenic Colletotrichum fungi deciphered by genome and transcriptome analyses.</title>
        <authorList>
            <person name="O'Connell R.J."/>
            <person name="Thon M.R."/>
            <person name="Hacquard S."/>
            <person name="Amyotte S.G."/>
            <person name="Kleemann J."/>
            <person name="Torres M.F."/>
            <person name="Damm U."/>
            <person name="Buiate E.A."/>
            <person name="Epstein L."/>
            <person name="Alkan N."/>
            <person name="Altmueller J."/>
            <person name="Alvarado-Balderrama L."/>
            <person name="Bauser C.A."/>
            <person name="Becker C."/>
            <person name="Birren B.W."/>
            <person name="Chen Z."/>
            <person name="Choi J."/>
            <person name="Crouch J.A."/>
            <person name="Duvick J.P."/>
            <person name="Farman M.A."/>
            <person name="Gan P."/>
            <person name="Heiman D."/>
            <person name="Henrissat B."/>
            <person name="Howard R.J."/>
            <person name="Kabbage M."/>
            <person name="Koch C."/>
            <person name="Kracher B."/>
            <person name="Kubo Y."/>
            <person name="Law A.D."/>
            <person name="Lebrun M.-H."/>
            <person name="Lee Y.-H."/>
            <person name="Miyara I."/>
            <person name="Moore N."/>
            <person name="Neumann U."/>
            <person name="Nordstroem K."/>
            <person name="Panaccione D.G."/>
            <person name="Panstruga R."/>
            <person name="Place M."/>
            <person name="Proctor R.H."/>
            <person name="Prusky D."/>
            <person name="Rech G."/>
            <person name="Reinhardt R."/>
            <person name="Rollins J.A."/>
            <person name="Rounsley S."/>
            <person name="Schardl C.L."/>
            <person name="Schwartz D.C."/>
            <person name="Shenoy N."/>
            <person name="Shirasu K."/>
            <person name="Sikhakolli U.R."/>
            <person name="Stueber K."/>
            <person name="Sukno S.A."/>
            <person name="Sweigard J.A."/>
            <person name="Takano Y."/>
            <person name="Takahara H."/>
            <person name="Trail F."/>
            <person name="van der Does H.C."/>
            <person name="Voll L.M."/>
            <person name="Will I."/>
            <person name="Young S."/>
            <person name="Zeng Q."/>
            <person name="Zhang J."/>
            <person name="Zhou S."/>
            <person name="Dickman M.B."/>
            <person name="Schulze-Lefert P."/>
            <person name="Ver Loren van Themaat E."/>
            <person name="Ma L.-J."/>
            <person name="Vaillancourt L.J."/>
        </authorList>
    </citation>
    <scope>NUCLEOTIDE SEQUENCE [LARGE SCALE GENOMIC DNA]</scope>
    <source>
        <strain evidence="2">IMI 349063</strain>
    </source>
</reference>